<feature type="region of interest" description="Disordered" evidence="4">
    <location>
        <begin position="1"/>
        <end position="21"/>
    </location>
</feature>
<gene>
    <name evidence="6" type="ORF">FCM35_KLT14037</name>
</gene>
<keyword evidence="7" id="KW-1185">Reference proteome</keyword>
<feature type="domain" description="Ubiquitin-like protease family profile" evidence="5">
    <location>
        <begin position="32"/>
        <end position="173"/>
    </location>
</feature>
<evidence type="ECO:0000256" key="1">
    <source>
        <dbReference type="ARBA" id="ARBA00005234"/>
    </source>
</evidence>
<dbReference type="InterPro" id="IPR038765">
    <property type="entry name" value="Papain-like_cys_pep_sf"/>
</dbReference>
<dbReference type="InterPro" id="IPR003653">
    <property type="entry name" value="Peptidase_C48_C"/>
</dbReference>
<feature type="compositionally biased region" description="Acidic residues" evidence="4">
    <location>
        <begin position="9"/>
        <end position="21"/>
    </location>
</feature>
<evidence type="ECO:0000313" key="7">
    <source>
        <dbReference type="Proteomes" id="UP000623129"/>
    </source>
</evidence>
<organism evidence="6 7">
    <name type="scientific">Carex littledalei</name>
    <dbReference type="NCBI Taxonomy" id="544730"/>
    <lineage>
        <taxon>Eukaryota</taxon>
        <taxon>Viridiplantae</taxon>
        <taxon>Streptophyta</taxon>
        <taxon>Embryophyta</taxon>
        <taxon>Tracheophyta</taxon>
        <taxon>Spermatophyta</taxon>
        <taxon>Magnoliopsida</taxon>
        <taxon>Liliopsida</taxon>
        <taxon>Poales</taxon>
        <taxon>Cyperaceae</taxon>
        <taxon>Cyperoideae</taxon>
        <taxon>Cariceae</taxon>
        <taxon>Carex</taxon>
        <taxon>Carex subgen. Euthyceras</taxon>
    </lineage>
</organism>
<dbReference type="EMBL" id="SWLB01000026">
    <property type="protein sequence ID" value="KAF3321821.1"/>
    <property type="molecule type" value="Genomic_DNA"/>
</dbReference>
<dbReference type="Gene3D" id="3.40.395.10">
    <property type="entry name" value="Adenoviral Proteinase, Chain A"/>
    <property type="match status" value="1"/>
</dbReference>
<name>A0A833V0I1_9POAL</name>
<protein>
    <recommendedName>
        <fullName evidence="5">Ubiquitin-like protease family profile domain-containing protein</fullName>
    </recommendedName>
</protein>
<comment type="caution">
    <text evidence="6">The sequence shown here is derived from an EMBL/GenBank/DDBJ whole genome shotgun (WGS) entry which is preliminary data.</text>
</comment>
<sequence>MEEHGVLVDDSEDRSEDEVEEKTEFPKMLMRKMMRVQFIRDLMLPEHDVSSELLELVLQVMQLETHVRHPWFFISPYIVSIMHLYDHETALKNLPQLFSNQFKKIKWLFIPVCAKEHWVLAAFDLKCKKVLYYTSAGESDKFWKTVLFDFQQCPKQYNSRDCSIFVLRFVYNLITESKMDFVRNGDVF</sequence>
<evidence type="ECO:0000256" key="4">
    <source>
        <dbReference type="SAM" id="MobiDB-lite"/>
    </source>
</evidence>
<evidence type="ECO:0000313" key="6">
    <source>
        <dbReference type="EMBL" id="KAF3321821.1"/>
    </source>
</evidence>
<evidence type="ECO:0000256" key="2">
    <source>
        <dbReference type="ARBA" id="ARBA00022670"/>
    </source>
</evidence>
<dbReference type="AlphaFoldDB" id="A0A833V0I1"/>
<keyword evidence="2" id="KW-0645">Protease</keyword>
<accession>A0A833V0I1</accession>
<proteinExistence type="inferred from homology"/>
<dbReference type="SUPFAM" id="SSF54001">
    <property type="entry name" value="Cysteine proteinases"/>
    <property type="match status" value="1"/>
</dbReference>
<evidence type="ECO:0000259" key="5">
    <source>
        <dbReference type="PROSITE" id="PS50600"/>
    </source>
</evidence>
<dbReference type="GO" id="GO:0006508">
    <property type="term" value="P:proteolysis"/>
    <property type="evidence" value="ECO:0007669"/>
    <property type="project" value="UniProtKB-KW"/>
</dbReference>
<dbReference type="PROSITE" id="PS50600">
    <property type="entry name" value="ULP_PROTEASE"/>
    <property type="match status" value="1"/>
</dbReference>
<dbReference type="Proteomes" id="UP000623129">
    <property type="component" value="Unassembled WGS sequence"/>
</dbReference>
<evidence type="ECO:0000256" key="3">
    <source>
        <dbReference type="ARBA" id="ARBA00022801"/>
    </source>
</evidence>
<comment type="similarity">
    <text evidence="1">Belongs to the peptidase C48 family.</text>
</comment>
<dbReference type="GO" id="GO:0008234">
    <property type="term" value="F:cysteine-type peptidase activity"/>
    <property type="evidence" value="ECO:0007669"/>
    <property type="project" value="InterPro"/>
</dbReference>
<keyword evidence="3" id="KW-0378">Hydrolase</keyword>
<reference evidence="6" key="1">
    <citation type="submission" date="2020-01" db="EMBL/GenBank/DDBJ databases">
        <title>Genome sequence of Kobresia littledalei, the first chromosome-level genome in the family Cyperaceae.</title>
        <authorList>
            <person name="Qu G."/>
        </authorList>
    </citation>
    <scope>NUCLEOTIDE SEQUENCE</scope>
    <source>
        <strain evidence="6">C.B.Clarke</strain>
        <tissue evidence="6">Leaf</tissue>
    </source>
</reference>
<dbReference type="Pfam" id="PF02902">
    <property type="entry name" value="Peptidase_C48"/>
    <property type="match status" value="1"/>
</dbReference>
<dbReference type="OrthoDB" id="76387at2759"/>